<organism evidence="2 3">
    <name type="scientific">Neisseria zoodegmatis</name>
    <dbReference type="NCBI Taxonomy" id="326523"/>
    <lineage>
        <taxon>Bacteria</taxon>
        <taxon>Pseudomonadati</taxon>
        <taxon>Pseudomonadota</taxon>
        <taxon>Betaproteobacteria</taxon>
        <taxon>Neisseriales</taxon>
        <taxon>Neisseriaceae</taxon>
        <taxon>Neisseria</taxon>
    </lineage>
</organism>
<dbReference type="AlphaFoldDB" id="A0A378WIX0"/>
<feature type="domain" description="DUF4145" evidence="1">
    <location>
        <begin position="107"/>
        <end position="187"/>
    </location>
</feature>
<reference evidence="2 3" key="1">
    <citation type="submission" date="2018-06" db="EMBL/GenBank/DDBJ databases">
        <authorList>
            <consortium name="Pathogen Informatics"/>
            <person name="Doyle S."/>
        </authorList>
    </citation>
    <scope>NUCLEOTIDE SEQUENCE [LARGE SCALE GENOMIC DNA]</scope>
    <source>
        <strain evidence="2 3">NCTC12229</strain>
    </source>
</reference>
<evidence type="ECO:0000259" key="1">
    <source>
        <dbReference type="Pfam" id="PF13643"/>
    </source>
</evidence>
<proteinExistence type="predicted"/>
<name>A0A378WIX0_9NEIS</name>
<dbReference type="RefSeq" id="WP_115133819.1">
    <property type="nucleotide sequence ID" value="NZ_UGRS01000001.1"/>
</dbReference>
<sequence length="289" mass="33504">MTKETCYSFCSSCDRNTFHKIIHDHSYGDEDSLMEYKHQIIECLGCKNCSFRYVEISIEDYYEDAYGNRHYYETTDIYPKKIKLIKGVNYLPSIIRDVYEETLLAIGNKAYILAGLGLRTTLEAICNDKNIKGSSLEEKIDHMSQESLLTQRDANLLHSIRFLGNNAAHYTIKANHFQINAALEIIEYLIKSLYILEKQVAGKLDLPIDNYDDFVKKLLKVIKRLPDGYEFNIPEILEDSRLIKGNLKKQFFKKFRDEVSNEKIDNLSLSSNPDKPIKIVRPSEKPIKP</sequence>
<dbReference type="InterPro" id="IPR025285">
    <property type="entry name" value="DUF4145"/>
</dbReference>
<accession>A0A378WIX0</accession>
<dbReference type="Proteomes" id="UP000254055">
    <property type="component" value="Unassembled WGS sequence"/>
</dbReference>
<dbReference type="EMBL" id="UGRS01000001">
    <property type="protein sequence ID" value="SUA36665.1"/>
    <property type="molecule type" value="Genomic_DNA"/>
</dbReference>
<gene>
    <name evidence="2" type="ORF">NCTC12229_01091</name>
</gene>
<protein>
    <recommendedName>
        <fullName evidence="1">DUF4145 domain-containing protein</fullName>
    </recommendedName>
</protein>
<evidence type="ECO:0000313" key="2">
    <source>
        <dbReference type="EMBL" id="SUA36665.1"/>
    </source>
</evidence>
<dbReference type="Pfam" id="PF13643">
    <property type="entry name" value="DUF4145"/>
    <property type="match status" value="1"/>
</dbReference>
<dbReference type="OrthoDB" id="6402073at2"/>
<evidence type="ECO:0000313" key="3">
    <source>
        <dbReference type="Proteomes" id="UP000254055"/>
    </source>
</evidence>